<sequence length="258" mass="27354">MPFASLPSAKVHFTDLNPTAEKTIIFIHGLGSSQNFYIPLTYALRDSNRRLILLDNPGAARSPLPTTGEITVQSLAVTVLELLEHLKIGKDVTVVGHSMGCLVALHLAQMAPELVKKAVLLGPVYPSAGLAEVFEKRIPAVKAGGMESMAAVIPDAAVGSKASPLAKAFIREVLMGQTTEGYAALCGAIATSTTGDLSKVKAKVLILAGEEDKSAPMEGSLKYKEEIEGAELKELKGVGHWHVVEAGEEVAECIREFL</sequence>
<dbReference type="PANTHER" id="PTHR43798">
    <property type="entry name" value="MONOACYLGLYCEROL LIPASE"/>
    <property type="match status" value="1"/>
</dbReference>
<dbReference type="Gene3D" id="3.40.50.1820">
    <property type="entry name" value="alpha/beta hydrolase"/>
    <property type="match status" value="1"/>
</dbReference>
<evidence type="ECO:0000313" key="3">
    <source>
        <dbReference type="Proteomes" id="UP000018144"/>
    </source>
</evidence>
<evidence type="ECO:0000259" key="1">
    <source>
        <dbReference type="Pfam" id="PF00561"/>
    </source>
</evidence>
<dbReference type="PANTHER" id="PTHR43798:SF5">
    <property type="entry name" value="MONOACYLGLYCEROL LIPASE ABHD6"/>
    <property type="match status" value="1"/>
</dbReference>
<proteinExistence type="predicted"/>
<protein>
    <submittedName>
        <fullName evidence="2">Similar to Putative aminoacrylate hydrolase RutD acc. no. B1ZB18</fullName>
    </submittedName>
</protein>
<dbReference type="InterPro" id="IPR029058">
    <property type="entry name" value="AB_hydrolase_fold"/>
</dbReference>
<dbReference type="GO" id="GO:0016020">
    <property type="term" value="C:membrane"/>
    <property type="evidence" value="ECO:0007669"/>
    <property type="project" value="TreeGrafter"/>
</dbReference>
<dbReference type="GO" id="GO:0046464">
    <property type="term" value="P:acylglycerol catabolic process"/>
    <property type="evidence" value="ECO:0007669"/>
    <property type="project" value="TreeGrafter"/>
</dbReference>
<dbReference type="eggNOG" id="ENOG502S2YE">
    <property type="taxonomic scope" value="Eukaryota"/>
</dbReference>
<dbReference type="Pfam" id="PF00561">
    <property type="entry name" value="Abhydrolase_1"/>
    <property type="match status" value="1"/>
</dbReference>
<dbReference type="Proteomes" id="UP000018144">
    <property type="component" value="Unassembled WGS sequence"/>
</dbReference>
<dbReference type="GO" id="GO:0047372">
    <property type="term" value="F:monoacylglycerol lipase activity"/>
    <property type="evidence" value="ECO:0007669"/>
    <property type="project" value="TreeGrafter"/>
</dbReference>
<keyword evidence="3" id="KW-1185">Reference proteome</keyword>
<gene>
    <name evidence="2" type="ORF">PCON_10102</name>
</gene>
<dbReference type="PRINTS" id="PR00111">
    <property type="entry name" value="ABHYDROLASE"/>
</dbReference>
<dbReference type="InterPro" id="IPR050266">
    <property type="entry name" value="AB_hydrolase_sf"/>
</dbReference>
<dbReference type="EMBL" id="HF935545">
    <property type="protein sequence ID" value="CCX10508.1"/>
    <property type="molecule type" value="Genomic_DNA"/>
</dbReference>
<dbReference type="OrthoDB" id="408373at2759"/>
<accession>U4LFU2</accession>
<dbReference type="InterPro" id="IPR000073">
    <property type="entry name" value="AB_hydrolase_1"/>
</dbReference>
<dbReference type="AlphaFoldDB" id="U4LFU2"/>
<name>U4LFU2_PYROM</name>
<organism evidence="2 3">
    <name type="scientific">Pyronema omphalodes (strain CBS 100304)</name>
    <name type="common">Pyronema confluens</name>
    <dbReference type="NCBI Taxonomy" id="1076935"/>
    <lineage>
        <taxon>Eukaryota</taxon>
        <taxon>Fungi</taxon>
        <taxon>Dikarya</taxon>
        <taxon>Ascomycota</taxon>
        <taxon>Pezizomycotina</taxon>
        <taxon>Pezizomycetes</taxon>
        <taxon>Pezizales</taxon>
        <taxon>Pyronemataceae</taxon>
        <taxon>Pyronema</taxon>
    </lineage>
</organism>
<reference evidence="2 3" key="1">
    <citation type="journal article" date="2013" name="PLoS Genet.">
        <title>The genome and development-dependent transcriptomes of Pyronema confluens: a window into fungal evolution.</title>
        <authorList>
            <person name="Traeger S."/>
            <person name="Altegoer F."/>
            <person name="Freitag M."/>
            <person name="Gabaldon T."/>
            <person name="Kempken F."/>
            <person name="Kumar A."/>
            <person name="Marcet-Houben M."/>
            <person name="Poggeler S."/>
            <person name="Stajich J.E."/>
            <person name="Nowrousian M."/>
        </authorList>
    </citation>
    <scope>NUCLEOTIDE SEQUENCE [LARGE SCALE GENOMIC DNA]</scope>
    <source>
        <strain evidence="3">CBS 100304</strain>
        <tissue evidence="2">Vegetative mycelium</tissue>
    </source>
</reference>
<dbReference type="STRING" id="1076935.U4LFU2"/>
<dbReference type="OMA" id="KGVGHWH"/>
<dbReference type="SUPFAM" id="SSF53474">
    <property type="entry name" value="alpha/beta-Hydrolases"/>
    <property type="match status" value="1"/>
</dbReference>
<evidence type="ECO:0000313" key="2">
    <source>
        <dbReference type="EMBL" id="CCX10508.1"/>
    </source>
</evidence>
<keyword evidence="2" id="KW-0378">Hydrolase</keyword>
<feature type="domain" description="AB hydrolase-1" evidence="1">
    <location>
        <begin position="23"/>
        <end position="136"/>
    </location>
</feature>